<dbReference type="InterPro" id="IPR011063">
    <property type="entry name" value="TilS/TtcA_N"/>
</dbReference>
<keyword evidence="11" id="KW-1185">Reference proteome</keyword>
<comment type="subcellular location">
    <subcellularLocation>
        <location evidence="1 8">Cytoplasm</location>
    </subcellularLocation>
</comment>
<dbReference type="AlphaFoldDB" id="A0A920C917"/>
<dbReference type="PANTHER" id="PTHR43033">
    <property type="entry name" value="TRNA(ILE)-LYSIDINE SYNTHASE-RELATED"/>
    <property type="match status" value="1"/>
</dbReference>
<evidence type="ECO:0000256" key="7">
    <source>
        <dbReference type="ARBA" id="ARBA00048539"/>
    </source>
</evidence>
<dbReference type="Pfam" id="PF01171">
    <property type="entry name" value="ATP_bind_3"/>
    <property type="match status" value="1"/>
</dbReference>
<dbReference type="SUPFAM" id="SSF52402">
    <property type="entry name" value="Adenine nucleotide alpha hydrolases-like"/>
    <property type="match status" value="1"/>
</dbReference>
<dbReference type="Proteomes" id="UP000676917">
    <property type="component" value="Unassembled WGS sequence"/>
</dbReference>
<evidence type="ECO:0000256" key="3">
    <source>
        <dbReference type="ARBA" id="ARBA00022598"/>
    </source>
</evidence>
<feature type="domain" description="Lysidine-tRNA(Ile) synthetase C-terminal" evidence="9">
    <location>
        <begin position="384"/>
        <end position="456"/>
    </location>
</feature>
<dbReference type="InterPro" id="IPR014729">
    <property type="entry name" value="Rossmann-like_a/b/a_fold"/>
</dbReference>
<dbReference type="Gene3D" id="3.40.50.620">
    <property type="entry name" value="HUPs"/>
    <property type="match status" value="1"/>
</dbReference>
<keyword evidence="3 8" id="KW-0436">Ligase</keyword>
<dbReference type="GO" id="GO:0032267">
    <property type="term" value="F:tRNA(Ile)-lysidine synthase activity"/>
    <property type="evidence" value="ECO:0007669"/>
    <property type="project" value="UniProtKB-EC"/>
</dbReference>
<sequence length="465" mass="54131">MKEEVLSFMAKHQLIKPHATILIAVSGGPDSMALLHFLKTIQQAYDLRLVALSVDHQLRGEESKQDLAYVEEKCREWEIEFVGTSVNVKEYKHKEHIGTQLAARKLRYQFFEEQMSRLKADYLAFGHHGDDQVETMLMRLVRTAESSSFSGIPVKRNFAGGYIIRPFLCVTKIQLEKYCQENGIIPRIDPSNEGTDYTRNFFRKNVIPLLKNKNESVHRTIQNLSETLQADEDFLQFEAQMLVEEVVQFEENPKKVMLSIEDFSARASALQRRAFHLILNYLYDDLPKDLSYVHEDHFFSLIRNDKSNAQIDFPRHLKVEKTYNKLIFSFRQDEIASEFESVITIPGETQLPNGAKIIASFKSEIPFQDENTYVCLKDKVELPLQVRTRRDGDRMSWKGLNGSKKIKDIFIDEKIPLYERNRWPIITDNKGEIVWLVGLKKKDATAIPNKDRSLYIHLKYEQGKF</sequence>
<dbReference type="GO" id="GO:0005737">
    <property type="term" value="C:cytoplasm"/>
    <property type="evidence" value="ECO:0007669"/>
    <property type="project" value="UniProtKB-SubCell"/>
</dbReference>
<evidence type="ECO:0000256" key="8">
    <source>
        <dbReference type="HAMAP-Rule" id="MF_01161"/>
    </source>
</evidence>
<evidence type="ECO:0000259" key="9">
    <source>
        <dbReference type="SMART" id="SM00977"/>
    </source>
</evidence>
<dbReference type="EC" id="6.3.4.19" evidence="8"/>
<comment type="similarity">
    <text evidence="8">Belongs to the tRNA(Ile)-lysidine synthase family.</text>
</comment>
<keyword evidence="6 8" id="KW-0067">ATP-binding</keyword>
<dbReference type="CDD" id="cd01992">
    <property type="entry name" value="TilS_N"/>
    <property type="match status" value="1"/>
</dbReference>
<proteinExistence type="inferred from homology"/>
<evidence type="ECO:0000256" key="4">
    <source>
        <dbReference type="ARBA" id="ARBA00022694"/>
    </source>
</evidence>
<feature type="binding site" evidence="8">
    <location>
        <begin position="26"/>
        <end position="31"/>
    </location>
    <ligand>
        <name>ATP</name>
        <dbReference type="ChEBI" id="CHEBI:30616"/>
    </ligand>
</feature>
<dbReference type="GO" id="GO:0006400">
    <property type="term" value="P:tRNA modification"/>
    <property type="evidence" value="ECO:0007669"/>
    <property type="project" value="UniProtKB-UniRule"/>
</dbReference>
<dbReference type="EMBL" id="BORP01000006">
    <property type="protein sequence ID" value="GIO28137.1"/>
    <property type="molecule type" value="Genomic_DNA"/>
</dbReference>
<evidence type="ECO:0000313" key="10">
    <source>
        <dbReference type="EMBL" id="GIO28137.1"/>
    </source>
</evidence>
<dbReference type="SUPFAM" id="SSF82829">
    <property type="entry name" value="MesJ substrate recognition domain-like"/>
    <property type="match status" value="1"/>
</dbReference>
<name>A0A920C917_9BACI</name>
<dbReference type="Gene3D" id="3.30.465.60">
    <property type="match status" value="1"/>
</dbReference>
<dbReference type="NCBIfam" id="TIGR02432">
    <property type="entry name" value="lysidine_TilS_N"/>
    <property type="match status" value="1"/>
</dbReference>
<dbReference type="RefSeq" id="WP_212921611.1">
    <property type="nucleotide sequence ID" value="NZ_BORP01000006.1"/>
</dbReference>
<protein>
    <recommendedName>
        <fullName evidence="8">tRNA(Ile)-lysidine synthase</fullName>
        <ecNumber evidence="8">6.3.4.19</ecNumber>
    </recommendedName>
    <alternativeName>
        <fullName evidence="8">tRNA(Ile)-2-lysyl-cytidine synthase</fullName>
    </alternativeName>
    <alternativeName>
        <fullName evidence="8">tRNA(Ile)-lysidine synthetase</fullName>
    </alternativeName>
</protein>
<dbReference type="InterPro" id="IPR012094">
    <property type="entry name" value="tRNA_Ile_lys_synt"/>
</dbReference>
<dbReference type="Pfam" id="PF09179">
    <property type="entry name" value="TilS"/>
    <property type="match status" value="1"/>
</dbReference>
<dbReference type="PANTHER" id="PTHR43033:SF1">
    <property type="entry name" value="TRNA(ILE)-LYSIDINE SYNTHASE-RELATED"/>
    <property type="match status" value="1"/>
</dbReference>
<organism evidence="10 11">
    <name type="scientific">Ornithinibacillus bavariensis</name>
    <dbReference type="NCBI Taxonomy" id="545502"/>
    <lineage>
        <taxon>Bacteria</taxon>
        <taxon>Bacillati</taxon>
        <taxon>Bacillota</taxon>
        <taxon>Bacilli</taxon>
        <taxon>Bacillales</taxon>
        <taxon>Bacillaceae</taxon>
        <taxon>Ornithinibacillus</taxon>
    </lineage>
</organism>
<comment type="caution">
    <text evidence="10">The sequence shown here is derived from an EMBL/GenBank/DDBJ whole genome shotgun (WGS) entry which is preliminary data.</text>
</comment>
<accession>A0A920C917</accession>
<evidence type="ECO:0000256" key="2">
    <source>
        <dbReference type="ARBA" id="ARBA00022490"/>
    </source>
</evidence>
<dbReference type="GO" id="GO:0005524">
    <property type="term" value="F:ATP binding"/>
    <property type="evidence" value="ECO:0007669"/>
    <property type="project" value="UniProtKB-UniRule"/>
</dbReference>
<evidence type="ECO:0000256" key="6">
    <source>
        <dbReference type="ARBA" id="ARBA00022840"/>
    </source>
</evidence>
<keyword evidence="5 8" id="KW-0547">Nucleotide-binding</keyword>
<dbReference type="NCBIfam" id="TIGR02433">
    <property type="entry name" value="lysidine_TilS_C"/>
    <property type="match status" value="1"/>
</dbReference>
<comment type="domain">
    <text evidence="8">The N-terminal region contains the highly conserved SGGXDS motif, predicted to be a P-loop motif involved in ATP binding.</text>
</comment>
<comment type="catalytic activity">
    <reaction evidence="7 8">
        <text>cytidine(34) in tRNA(Ile2) + L-lysine + ATP = lysidine(34) in tRNA(Ile2) + AMP + diphosphate + H(+)</text>
        <dbReference type="Rhea" id="RHEA:43744"/>
        <dbReference type="Rhea" id="RHEA-COMP:10625"/>
        <dbReference type="Rhea" id="RHEA-COMP:10670"/>
        <dbReference type="ChEBI" id="CHEBI:15378"/>
        <dbReference type="ChEBI" id="CHEBI:30616"/>
        <dbReference type="ChEBI" id="CHEBI:32551"/>
        <dbReference type="ChEBI" id="CHEBI:33019"/>
        <dbReference type="ChEBI" id="CHEBI:82748"/>
        <dbReference type="ChEBI" id="CHEBI:83665"/>
        <dbReference type="ChEBI" id="CHEBI:456215"/>
        <dbReference type="EC" id="6.3.4.19"/>
    </reaction>
</comment>
<dbReference type="SUPFAM" id="SSF56037">
    <property type="entry name" value="PheT/TilS domain"/>
    <property type="match status" value="1"/>
</dbReference>
<evidence type="ECO:0000256" key="5">
    <source>
        <dbReference type="ARBA" id="ARBA00022741"/>
    </source>
</evidence>
<comment type="function">
    <text evidence="8">Ligates lysine onto the cytidine present at position 34 of the AUA codon-specific tRNA(Ile) that contains the anticodon CAU, in an ATP-dependent manner. Cytidine is converted to lysidine, thus changing the amino acid specificity of the tRNA from methionine to isoleucine.</text>
</comment>
<evidence type="ECO:0000313" key="11">
    <source>
        <dbReference type="Proteomes" id="UP000676917"/>
    </source>
</evidence>
<dbReference type="Pfam" id="PF11734">
    <property type="entry name" value="TilS_C"/>
    <property type="match status" value="1"/>
</dbReference>
<dbReference type="InterPro" id="IPR015262">
    <property type="entry name" value="tRNA_Ile_lys_synt_subst-bd"/>
</dbReference>
<dbReference type="InterPro" id="IPR012796">
    <property type="entry name" value="Lysidine-tRNA-synth_C"/>
</dbReference>
<dbReference type="HAMAP" id="MF_01161">
    <property type="entry name" value="tRNA_Ile_lys_synt"/>
    <property type="match status" value="1"/>
</dbReference>
<keyword evidence="2 8" id="KW-0963">Cytoplasm</keyword>
<keyword evidence="4 8" id="KW-0819">tRNA processing</keyword>
<evidence type="ECO:0000256" key="1">
    <source>
        <dbReference type="ARBA" id="ARBA00004496"/>
    </source>
</evidence>
<dbReference type="InterPro" id="IPR012795">
    <property type="entry name" value="tRNA_Ile_lys_synt_N"/>
</dbReference>
<reference evidence="10" key="1">
    <citation type="submission" date="2021-03" db="EMBL/GenBank/DDBJ databases">
        <title>Antimicrobial resistance genes in bacteria isolated from Japanese honey, and their potential for conferring macrolide and lincosamide resistance in the American foulbrood pathogen Paenibacillus larvae.</title>
        <authorList>
            <person name="Okamoto M."/>
            <person name="Kumagai M."/>
            <person name="Kanamori H."/>
            <person name="Takamatsu D."/>
        </authorList>
    </citation>
    <scope>NUCLEOTIDE SEQUENCE</scope>
    <source>
        <strain evidence="10">J43TS3</strain>
    </source>
</reference>
<dbReference type="SMART" id="SM00977">
    <property type="entry name" value="TilS_C"/>
    <property type="match status" value="1"/>
</dbReference>
<gene>
    <name evidence="8 10" type="primary">tilS</name>
    <name evidence="10" type="ORF">J43TS3_27480</name>
</gene>